<dbReference type="Pfam" id="PF22085">
    <property type="entry name" value="NorB_cytochrome_c-like"/>
    <property type="match status" value="1"/>
</dbReference>
<evidence type="ECO:0000259" key="4">
    <source>
        <dbReference type="PROSITE" id="PS50855"/>
    </source>
</evidence>
<dbReference type="Pfam" id="PF00115">
    <property type="entry name" value="COX1"/>
    <property type="match status" value="1"/>
</dbReference>
<keyword evidence="3" id="KW-0812">Transmembrane</keyword>
<dbReference type="PROSITE" id="PS50855">
    <property type="entry name" value="COX1"/>
    <property type="match status" value="1"/>
</dbReference>
<keyword evidence="1" id="KW-0813">Transport</keyword>
<feature type="transmembrane region" description="Helical" evidence="3">
    <location>
        <begin position="381"/>
        <end position="405"/>
    </location>
</feature>
<dbReference type="GO" id="GO:0016020">
    <property type="term" value="C:membrane"/>
    <property type="evidence" value="ECO:0007669"/>
    <property type="project" value="InterPro"/>
</dbReference>
<dbReference type="GO" id="GO:0020037">
    <property type="term" value="F:heme binding"/>
    <property type="evidence" value="ECO:0007669"/>
    <property type="project" value="InterPro"/>
</dbReference>
<evidence type="ECO:0000313" key="5">
    <source>
        <dbReference type="EMBL" id="RUT35684.1"/>
    </source>
</evidence>
<keyword evidence="1" id="KW-0679">Respiratory chain</keyword>
<dbReference type="GO" id="GO:0004129">
    <property type="term" value="F:cytochrome-c oxidase activity"/>
    <property type="evidence" value="ECO:0007669"/>
    <property type="project" value="InterPro"/>
</dbReference>
<gene>
    <name evidence="5" type="ORF">EJP77_01300</name>
</gene>
<dbReference type="InterPro" id="IPR054309">
    <property type="entry name" value="NorB_cytochrome_c-like"/>
</dbReference>
<keyword evidence="6" id="KW-1185">Reference proteome</keyword>
<evidence type="ECO:0000256" key="1">
    <source>
        <dbReference type="ARBA" id="ARBA00022660"/>
    </source>
</evidence>
<dbReference type="AlphaFoldDB" id="A0A433XNR2"/>
<dbReference type="PANTHER" id="PTHR10422:SF38">
    <property type="entry name" value="CYTOCHROME B SUBUNIT OF NITRIC OXIDE REDUCTASE"/>
    <property type="match status" value="1"/>
</dbReference>
<dbReference type="OrthoDB" id="9767153at2"/>
<feature type="transmembrane region" description="Helical" evidence="3">
    <location>
        <begin position="425"/>
        <end position="445"/>
    </location>
</feature>
<evidence type="ECO:0000256" key="3">
    <source>
        <dbReference type="SAM" id="Phobius"/>
    </source>
</evidence>
<dbReference type="SUPFAM" id="SSF81442">
    <property type="entry name" value="Cytochrome c oxidase subunit I-like"/>
    <property type="match status" value="1"/>
</dbReference>
<dbReference type="PANTHER" id="PTHR10422">
    <property type="entry name" value="CYTOCHROME C OXIDASE SUBUNIT 1"/>
    <property type="match status" value="1"/>
</dbReference>
<evidence type="ECO:0000256" key="2">
    <source>
        <dbReference type="ARBA" id="ARBA00022982"/>
    </source>
</evidence>
<dbReference type="Proteomes" id="UP000272464">
    <property type="component" value="Unassembled WGS sequence"/>
</dbReference>
<feature type="transmembrane region" description="Helical" evidence="3">
    <location>
        <begin position="12"/>
        <end position="34"/>
    </location>
</feature>
<feature type="transmembrane region" description="Helical" evidence="3">
    <location>
        <begin position="531"/>
        <end position="552"/>
    </location>
</feature>
<dbReference type="InterPro" id="IPR000883">
    <property type="entry name" value="Cyt_C_Oxase_1"/>
</dbReference>
<feature type="transmembrane region" description="Helical" evidence="3">
    <location>
        <begin position="646"/>
        <end position="665"/>
    </location>
</feature>
<feature type="transmembrane region" description="Helical" evidence="3">
    <location>
        <begin position="728"/>
        <end position="751"/>
    </location>
</feature>
<organism evidence="5 6">
    <name type="scientific">Paenibacillus zeisoli</name>
    <dbReference type="NCBI Taxonomy" id="2496267"/>
    <lineage>
        <taxon>Bacteria</taxon>
        <taxon>Bacillati</taxon>
        <taxon>Bacillota</taxon>
        <taxon>Bacilli</taxon>
        <taxon>Bacillales</taxon>
        <taxon>Paenibacillaceae</taxon>
        <taxon>Paenibacillus</taxon>
    </lineage>
</organism>
<feature type="transmembrane region" description="Helical" evidence="3">
    <location>
        <begin position="239"/>
        <end position="261"/>
    </location>
</feature>
<feature type="transmembrane region" description="Helical" evidence="3">
    <location>
        <begin position="558"/>
        <end position="582"/>
    </location>
</feature>
<protein>
    <submittedName>
        <fullName evidence="5">Nitric-oxide reductase large subunit</fullName>
    </submittedName>
</protein>
<proteinExistence type="predicted"/>
<feature type="transmembrane region" description="Helical" evidence="3">
    <location>
        <begin position="348"/>
        <end position="369"/>
    </location>
</feature>
<dbReference type="InterPro" id="IPR023616">
    <property type="entry name" value="Cyt_c_oxase-like_su1_dom"/>
</dbReference>
<feature type="transmembrane region" description="Helical" evidence="3">
    <location>
        <begin position="603"/>
        <end position="626"/>
    </location>
</feature>
<feature type="domain" description="Cytochrome oxidase subunit I profile" evidence="4">
    <location>
        <begin position="297"/>
        <end position="686"/>
    </location>
</feature>
<dbReference type="RefSeq" id="WP_127197384.1">
    <property type="nucleotide sequence ID" value="NZ_RZNX01000001.1"/>
</dbReference>
<dbReference type="Gene3D" id="1.20.210.10">
    <property type="entry name" value="Cytochrome c oxidase-like, subunit I domain"/>
    <property type="match status" value="2"/>
</dbReference>
<evidence type="ECO:0000313" key="6">
    <source>
        <dbReference type="Proteomes" id="UP000272464"/>
    </source>
</evidence>
<name>A0A433XNR2_9BACL</name>
<feature type="transmembrane region" description="Helical" evidence="3">
    <location>
        <begin position="457"/>
        <end position="479"/>
    </location>
</feature>
<reference evidence="5 6" key="1">
    <citation type="submission" date="2018-12" db="EMBL/GenBank/DDBJ databases">
        <authorList>
            <person name="Sun L."/>
            <person name="Chen Z."/>
        </authorList>
    </citation>
    <scope>NUCLEOTIDE SEQUENCE [LARGE SCALE GENOMIC DNA]</scope>
    <source>
        <strain evidence="5 6">3-5-3</strain>
    </source>
</reference>
<keyword evidence="2" id="KW-0249">Electron transport</keyword>
<sequence>MARNKAQNSFLKGVLICTLLLSFTVLIAGGYWIFKTKAPTPLRMVDSKGNVLTTQEQITGGQAVFQKYGLMDYATVLGHGSYLGPDYTAQSLKIMVDAMHDQHAQAEYGKTYSALSEDQRTLIFDKVKKEMKLNRYDKTTEVLTLTDGQALGLSKVRAYYEEVFTKGDGLGIQPNLIQDNQMPKDNRAYIAPGDMRKQIADFFFWTAWLSGTQRPGDTITYTNNWPYFEDAGNTMSYSAIVWSGVSVTLLIMFIGIILYIYNRYKLHMHEAYEPGNFPVLDLHKMPVTRSQVKTGKYFLVVVLLFLIQSALGGLLAHYYTEPNTFYGMDWIAKLIPFNIAKSYHLQLVILWVATAWLGMGIYVAPLVGGKEPKRQGLLVDILFWALVALTAGSTIGEWLGVKGYLGNLWFWLGHQGWEYLELGRFWQVLLVIGMAIWLYIVFRAIRSALRKETDKGGLTHLLFYSAIAVPFFYIFAFFFNPSTSFTYADYWRWWIIHLWVEGIFEVFAVVVIGFLMVRMKLVTRASTVRSLLFQLILLLGSGVIGIGHHYYYNGSSEIWISLGAVFSALEVIPLTLLILEAYDQYKVMRDGGTSFPYTSSFRFLISTAIWNLLGAGVLGFLVNLPAVSYFEHGTTLTTAHAHGSMMGVYGMFAIAVLLYTMRNIVEPDKWNDKLLRLSCWGLNIGLTGMIVITLLPVGFMQLKHSFDFGYWSARDFSFYQEGTVNLLLWLRIIPDTIFIVLGILPLVYAVVRSMFHLRKPNVADEEVFE</sequence>
<comment type="caution">
    <text evidence="5">The sequence shown here is derived from an EMBL/GenBank/DDBJ whole genome shotgun (WGS) entry which is preliminary data.</text>
</comment>
<dbReference type="EMBL" id="RZNX01000001">
    <property type="protein sequence ID" value="RUT35684.1"/>
    <property type="molecule type" value="Genomic_DNA"/>
</dbReference>
<keyword evidence="3" id="KW-0472">Membrane</keyword>
<feature type="transmembrane region" description="Helical" evidence="3">
    <location>
        <begin position="491"/>
        <end position="519"/>
    </location>
</feature>
<feature type="transmembrane region" description="Helical" evidence="3">
    <location>
        <begin position="677"/>
        <end position="699"/>
    </location>
</feature>
<feature type="transmembrane region" description="Helical" evidence="3">
    <location>
        <begin position="297"/>
        <end position="319"/>
    </location>
</feature>
<keyword evidence="3" id="KW-1133">Transmembrane helix</keyword>
<dbReference type="InterPro" id="IPR036927">
    <property type="entry name" value="Cyt_c_oxase-like_su1_sf"/>
</dbReference>
<dbReference type="GO" id="GO:0009060">
    <property type="term" value="P:aerobic respiration"/>
    <property type="evidence" value="ECO:0007669"/>
    <property type="project" value="InterPro"/>
</dbReference>
<accession>A0A433XNR2</accession>